<dbReference type="EMBL" id="JBHSQN010000003">
    <property type="protein sequence ID" value="MFC6011122.1"/>
    <property type="molecule type" value="Genomic_DNA"/>
</dbReference>
<reference evidence="3" key="1">
    <citation type="journal article" date="2019" name="Int. J. Syst. Evol. Microbiol.">
        <title>The Global Catalogue of Microorganisms (GCM) 10K type strain sequencing project: providing services to taxonomists for standard genome sequencing and annotation.</title>
        <authorList>
            <consortium name="The Broad Institute Genomics Platform"/>
            <consortium name="The Broad Institute Genome Sequencing Center for Infectious Disease"/>
            <person name="Wu L."/>
            <person name="Ma J."/>
        </authorList>
    </citation>
    <scope>NUCLEOTIDE SEQUENCE [LARGE SCALE GENOMIC DNA]</scope>
    <source>
        <strain evidence="3">CCUG 36956</strain>
    </source>
</reference>
<dbReference type="InterPro" id="IPR058987">
    <property type="entry name" value="MPN635_N"/>
</dbReference>
<feature type="domain" description="MPN635 N-terminal" evidence="1">
    <location>
        <begin position="158"/>
        <end position="250"/>
    </location>
</feature>
<evidence type="ECO:0000313" key="3">
    <source>
        <dbReference type="Proteomes" id="UP001596223"/>
    </source>
</evidence>
<gene>
    <name evidence="2" type="ORF">ACFP3H_08670</name>
</gene>
<evidence type="ECO:0000313" key="2">
    <source>
        <dbReference type="EMBL" id="MFC6011122.1"/>
    </source>
</evidence>
<proteinExistence type="predicted"/>
<name>A0ABW1JQH8_9NOCA</name>
<dbReference type="SUPFAM" id="SSF55874">
    <property type="entry name" value="ATPase domain of HSP90 chaperone/DNA topoisomerase II/histidine kinase"/>
    <property type="match status" value="1"/>
</dbReference>
<protein>
    <recommendedName>
        <fullName evidence="1">MPN635 N-terminal domain-containing protein</fullName>
    </recommendedName>
</protein>
<organism evidence="2 3">
    <name type="scientific">Nocardia lasii</name>
    <dbReference type="NCBI Taxonomy" id="1616107"/>
    <lineage>
        <taxon>Bacteria</taxon>
        <taxon>Bacillati</taxon>
        <taxon>Actinomycetota</taxon>
        <taxon>Actinomycetes</taxon>
        <taxon>Mycobacteriales</taxon>
        <taxon>Nocardiaceae</taxon>
        <taxon>Nocardia</taxon>
    </lineage>
</organism>
<sequence length="477" mass="52559">MVDVSAAVQYFDLNIEEVLEHWPVPFAIREIIANALDEYAITGTPDPAIVKLGDAVWEISDYGRGVRYQHLTQNENAEKRGHPGVIGQFGMGLKDALAVFHRRGIGVRIQSRYGDITTTMRPKDGFPDIVTLHAAVSPPSDPRRVGTTVILRGVADSDIEAAKHYFLRYSGDTVLEDCEYGQVLARQDKKAPGNIYVKGLLVAQEENFLFSYNITSLTKKLRQALNRERSNVGRSAYTDRIKSILIASRSAEVAGALADGLGGYETGRIHDELNWLDVALHACQVLATHEKVVFVTAFDLHYGGPQVDYARDEGYRLVVVPDNIAEKLGGLADFEGKPLVDLDQYRQNWNESFSFTFVDPSAFSAAEHDVFELTGPVIAAAGLDLSRIRVKSIHISETMRLNDSGGQVVGVYEPENQRVVIRRDQLRTAVAYCGTLLHELTHAASGATDGTLQFEEALTTQLGVLAVATLKNRVAQY</sequence>
<comment type="caution">
    <text evidence="2">The sequence shown here is derived from an EMBL/GenBank/DDBJ whole genome shotgun (WGS) entry which is preliminary data.</text>
</comment>
<dbReference type="RefSeq" id="WP_378602169.1">
    <property type="nucleotide sequence ID" value="NZ_JBHSQN010000003.1"/>
</dbReference>
<accession>A0ABW1JQH8</accession>
<evidence type="ECO:0000259" key="1">
    <source>
        <dbReference type="Pfam" id="PF25856"/>
    </source>
</evidence>
<dbReference type="Pfam" id="PF25856">
    <property type="entry name" value="MPN635_N"/>
    <property type="match status" value="1"/>
</dbReference>
<dbReference type="Proteomes" id="UP001596223">
    <property type="component" value="Unassembled WGS sequence"/>
</dbReference>
<keyword evidence="3" id="KW-1185">Reference proteome</keyword>
<dbReference type="InterPro" id="IPR036890">
    <property type="entry name" value="HATPase_C_sf"/>
</dbReference>